<protein>
    <submittedName>
        <fullName evidence="1">Uncharacterized protein</fullName>
    </submittedName>
</protein>
<sequence length="158" mass="16968">MLVAAIIATCQTAACQQNKNIVNIGGYEVSVGTVPYGGVVNGNTFGGTLYGTSWSIQISGAGYDMKKTVHDNLANAPMTDMSTFVQTSRLVDGKQASYATANANLRIYDASRGGYYTVPKYQACAMYHIDDQRDCFITVVGSATLSEDILNTIQVRKL</sequence>
<dbReference type="PATRIC" id="fig|796385.3.peg.3599"/>
<reference evidence="1 2" key="2">
    <citation type="journal article" date="2015" name="Stand. Genomic Sci.">
        <title>The complete genome sequence of the rumen methanogen Methanosarcina barkeri CM1.</title>
        <authorList>
            <person name="Lambie S.C."/>
            <person name="Kelly W.J."/>
            <person name="Leahy S.C."/>
            <person name="Li D."/>
            <person name="Reilly K."/>
            <person name="McAllister T.A."/>
            <person name="Valle E.R."/>
            <person name="Attwood G.T."/>
            <person name="Altermann E."/>
        </authorList>
    </citation>
    <scope>NUCLEOTIDE SEQUENCE [LARGE SCALE GENOMIC DNA]</scope>
    <source>
        <strain evidence="1 2">CM1</strain>
    </source>
</reference>
<dbReference type="RefSeq" id="WP_144414027.1">
    <property type="nucleotide sequence ID" value="NZ_CP008746.1"/>
</dbReference>
<name>A0A0G3CD39_METBA</name>
<dbReference type="Proteomes" id="UP000035331">
    <property type="component" value="Chromosome"/>
</dbReference>
<dbReference type="EMBL" id="CP008746">
    <property type="protein sequence ID" value="AKJ39929.1"/>
    <property type="molecule type" value="Genomic_DNA"/>
</dbReference>
<reference evidence="2" key="1">
    <citation type="submission" date="2014-06" db="EMBL/GenBank/DDBJ databases">
        <title>The complete genome sequence of Methanosarcina barkeri CM1.</title>
        <authorList>
            <consortium name="Pastoral Greenhouse Gas Research Consortium"/>
            <person name="Lambie S.C."/>
            <person name="Leahy S.C."/>
            <person name="Kelly W.J."/>
            <person name="Li D."/>
            <person name="Reilly K."/>
            <person name="Attwood G.T."/>
            <person name="Altermann E."/>
        </authorList>
    </citation>
    <scope>NUCLEOTIDE SEQUENCE [LARGE SCALE GENOMIC DNA]</scope>
    <source>
        <strain evidence="2">CM1</strain>
    </source>
</reference>
<dbReference type="AlphaFoldDB" id="A0A0G3CD39"/>
<gene>
    <name evidence="1" type="ORF">MCM1_2933</name>
</gene>
<organism evidence="1 2">
    <name type="scientific">Methanosarcina barkeri CM1</name>
    <dbReference type="NCBI Taxonomy" id="796385"/>
    <lineage>
        <taxon>Archaea</taxon>
        <taxon>Methanobacteriati</taxon>
        <taxon>Methanobacteriota</taxon>
        <taxon>Stenosarchaea group</taxon>
        <taxon>Methanomicrobia</taxon>
        <taxon>Methanosarcinales</taxon>
        <taxon>Methanosarcinaceae</taxon>
        <taxon>Methanosarcina</taxon>
    </lineage>
</organism>
<accession>A0A0G3CD39</accession>
<evidence type="ECO:0000313" key="2">
    <source>
        <dbReference type="Proteomes" id="UP000035331"/>
    </source>
</evidence>
<proteinExistence type="predicted"/>
<evidence type="ECO:0000313" key="1">
    <source>
        <dbReference type="EMBL" id="AKJ39929.1"/>
    </source>
</evidence>
<dbReference type="GeneID" id="24886642"/>